<dbReference type="GO" id="GO:0006629">
    <property type="term" value="P:lipid metabolic process"/>
    <property type="evidence" value="ECO:0007669"/>
    <property type="project" value="UniProtKB-KW"/>
</dbReference>
<dbReference type="PANTHER" id="PTHR23063">
    <property type="entry name" value="PHOSPHOLIPID ACYLTRANSFERASE"/>
    <property type="match status" value="1"/>
</dbReference>
<dbReference type="AlphaFoldDB" id="A0A835XVD2"/>
<keyword evidence="6" id="KW-0443">Lipid metabolism</keyword>
<keyword evidence="4 9" id="KW-0812">Transmembrane</keyword>
<dbReference type="PANTHER" id="PTHR23063:SF52">
    <property type="entry name" value="LYSOPHOSPHATIDYLCHOLINE ACYLTRANSFERASE"/>
    <property type="match status" value="1"/>
</dbReference>
<keyword evidence="12" id="KW-1185">Reference proteome</keyword>
<keyword evidence="8" id="KW-0012">Acyltransferase</keyword>
<evidence type="ECO:0000313" key="11">
    <source>
        <dbReference type="EMBL" id="KAG2491837.1"/>
    </source>
</evidence>
<feature type="domain" description="Phospholipid/glycerol acyltransferase" evidence="10">
    <location>
        <begin position="66"/>
        <end position="179"/>
    </location>
</feature>
<dbReference type="Proteomes" id="UP000612055">
    <property type="component" value="Unassembled WGS sequence"/>
</dbReference>
<evidence type="ECO:0000256" key="7">
    <source>
        <dbReference type="ARBA" id="ARBA00023136"/>
    </source>
</evidence>
<evidence type="ECO:0000256" key="3">
    <source>
        <dbReference type="ARBA" id="ARBA00022679"/>
    </source>
</evidence>
<feature type="transmembrane region" description="Helical" evidence="9">
    <location>
        <begin position="12"/>
        <end position="31"/>
    </location>
</feature>
<keyword evidence="5 9" id="KW-1133">Transmembrane helix</keyword>
<dbReference type="Pfam" id="PF01553">
    <property type="entry name" value="Acyltransferase"/>
    <property type="match status" value="1"/>
</dbReference>
<evidence type="ECO:0000256" key="8">
    <source>
        <dbReference type="ARBA" id="ARBA00023315"/>
    </source>
</evidence>
<comment type="subcellular location">
    <subcellularLocation>
        <location evidence="1">Membrane</location>
    </subcellularLocation>
</comment>
<evidence type="ECO:0000256" key="1">
    <source>
        <dbReference type="ARBA" id="ARBA00004370"/>
    </source>
</evidence>
<evidence type="ECO:0000256" key="9">
    <source>
        <dbReference type="SAM" id="Phobius"/>
    </source>
</evidence>
<comment type="similarity">
    <text evidence="2">Belongs to the 1-acyl-sn-glycerol-3-phosphate acyltransferase family.</text>
</comment>
<comment type="caution">
    <text evidence="11">The sequence shown here is derived from an EMBL/GenBank/DDBJ whole genome shotgun (WGS) entry which is preliminary data.</text>
</comment>
<protein>
    <recommendedName>
        <fullName evidence="10">Phospholipid/glycerol acyltransferase domain-containing protein</fullName>
    </recommendedName>
</protein>
<name>A0A835XVD2_9CHLO</name>
<dbReference type="OrthoDB" id="1854593at2759"/>
<evidence type="ECO:0000256" key="4">
    <source>
        <dbReference type="ARBA" id="ARBA00022692"/>
    </source>
</evidence>
<dbReference type="GO" id="GO:0016746">
    <property type="term" value="F:acyltransferase activity"/>
    <property type="evidence" value="ECO:0007669"/>
    <property type="project" value="UniProtKB-KW"/>
</dbReference>
<keyword evidence="7 9" id="KW-0472">Membrane</keyword>
<proteinExistence type="inferred from homology"/>
<evidence type="ECO:0000256" key="5">
    <source>
        <dbReference type="ARBA" id="ARBA00022989"/>
    </source>
</evidence>
<evidence type="ECO:0000259" key="10">
    <source>
        <dbReference type="SMART" id="SM00563"/>
    </source>
</evidence>
<sequence length="259" mass="28264">MDVNVANALYFPVGLVIGAMRVALVIGCLALDAPWFRKPETIAGYLKLLGCTVTWRHPERIPAGRHIVTCNHVTVGDMMAFFQRPPGAPRYCTLVTPALPQRVLDCKHLPVTMAYASPAVFEELETTSDPSPVLVFPEGGMTNGRGMLRFSRGFTKLLNLKQKGGAQPVPVVPVALRVRCMDGVNTHTLTSSFMANLFWLCFSPRVELIATALPPMTPAPGEARGAFANRVQAAMAEELGVKVYDMTIQQKKALMAKKK</sequence>
<evidence type="ECO:0000313" key="12">
    <source>
        <dbReference type="Proteomes" id="UP000612055"/>
    </source>
</evidence>
<dbReference type="InterPro" id="IPR002123">
    <property type="entry name" value="Plipid/glycerol_acylTrfase"/>
</dbReference>
<organism evidence="11 12">
    <name type="scientific">Edaphochlamys debaryana</name>
    <dbReference type="NCBI Taxonomy" id="47281"/>
    <lineage>
        <taxon>Eukaryota</taxon>
        <taxon>Viridiplantae</taxon>
        <taxon>Chlorophyta</taxon>
        <taxon>core chlorophytes</taxon>
        <taxon>Chlorophyceae</taxon>
        <taxon>CS clade</taxon>
        <taxon>Chlamydomonadales</taxon>
        <taxon>Chlamydomonadales incertae sedis</taxon>
        <taxon>Edaphochlamys</taxon>
    </lineage>
</organism>
<dbReference type="EMBL" id="JAEHOE010000049">
    <property type="protein sequence ID" value="KAG2491837.1"/>
    <property type="molecule type" value="Genomic_DNA"/>
</dbReference>
<accession>A0A835XVD2</accession>
<dbReference type="SUPFAM" id="SSF69593">
    <property type="entry name" value="Glycerol-3-phosphate (1)-acyltransferase"/>
    <property type="match status" value="1"/>
</dbReference>
<reference evidence="11" key="1">
    <citation type="journal article" date="2020" name="bioRxiv">
        <title>Comparative genomics of Chlamydomonas.</title>
        <authorList>
            <person name="Craig R.J."/>
            <person name="Hasan A.R."/>
            <person name="Ness R.W."/>
            <person name="Keightley P.D."/>
        </authorList>
    </citation>
    <scope>NUCLEOTIDE SEQUENCE</scope>
    <source>
        <strain evidence="11">CCAP 11/70</strain>
    </source>
</reference>
<keyword evidence="3" id="KW-0808">Transferase</keyword>
<evidence type="ECO:0000256" key="2">
    <source>
        <dbReference type="ARBA" id="ARBA00008655"/>
    </source>
</evidence>
<evidence type="ECO:0000256" key="6">
    <source>
        <dbReference type="ARBA" id="ARBA00023098"/>
    </source>
</evidence>
<gene>
    <name evidence="11" type="ORF">HYH03_009793</name>
</gene>
<dbReference type="SMART" id="SM00563">
    <property type="entry name" value="PlsC"/>
    <property type="match status" value="1"/>
</dbReference>
<dbReference type="GO" id="GO:0016020">
    <property type="term" value="C:membrane"/>
    <property type="evidence" value="ECO:0007669"/>
    <property type="project" value="UniProtKB-SubCell"/>
</dbReference>